<accession>A0A2T4ZFX6</accession>
<dbReference type="AlphaFoldDB" id="A0A2T4ZFX6"/>
<gene>
    <name evidence="1" type="ORF">C8P69_102204</name>
</gene>
<dbReference type="Proteomes" id="UP000241808">
    <property type="component" value="Unassembled WGS sequence"/>
</dbReference>
<sequence>MVSMQRGNVVALFGSEEAPSYDPASPVHVVRTLADATSALGKVAELIDGGALDADTKLALIRGVQDLVVRAFDLNSRYMQASGLTRLPSR</sequence>
<comment type="caution">
    <text evidence="1">The sequence shown here is derived from an EMBL/GenBank/DDBJ whole genome shotgun (WGS) entry which is preliminary data.</text>
</comment>
<organism evidence="1 2">
    <name type="scientific">Phreatobacter oligotrophus</name>
    <dbReference type="NCBI Taxonomy" id="1122261"/>
    <lineage>
        <taxon>Bacteria</taxon>
        <taxon>Pseudomonadati</taxon>
        <taxon>Pseudomonadota</taxon>
        <taxon>Alphaproteobacteria</taxon>
        <taxon>Hyphomicrobiales</taxon>
        <taxon>Phreatobacteraceae</taxon>
        <taxon>Phreatobacter</taxon>
    </lineage>
</organism>
<dbReference type="RefSeq" id="WP_108174766.1">
    <property type="nucleotide sequence ID" value="NZ_PZZL01000002.1"/>
</dbReference>
<keyword evidence="2" id="KW-1185">Reference proteome</keyword>
<reference evidence="1 2" key="1">
    <citation type="submission" date="2018-04" db="EMBL/GenBank/DDBJ databases">
        <title>Genomic Encyclopedia of Archaeal and Bacterial Type Strains, Phase II (KMG-II): from individual species to whole genera.</title>
        <authorList>
            <person name="Goeker M."/>
        </authorList>
    </citation>
    <scope>NUCLEOTIDE SEQUENCE [LARGE SCALE GENOMIC DNA]</scope>
    <source>
        <strain evidence="1 2">DSM 25521</strain>
    </source>
</reference>
<name>A0A2T4ZFX6_9HYPH</name>
<dbReference type="EMBL" id="PZZL01000002">
    <property type="protein sequence ID" value="PTM60821.1"/>
    <property type="molecule type" value="Genomic_DNA"/>
</dbReference>
<evidence type="ECO:0000313" key="2">
    <source>
        <dbReference type="Proteomes" id="UP000241808"/>
    </source>
</evidence>
<protein>
    <submittedName>
        <fullName evidence="1">Uncharacterized protein</fullName>
    </submittedName>
</protein>
<evidence type="ECO:0000313" key="1">
    <source>
        <dbReference type="EMBL" id="PTM60821.1"/>
    </source>
</evidence>
<dbReference type="OrthoDB" id="9938558at2"/>
<proteinExistence type="predicted"/>